<reference evidence="3 4" key="1">
    <citation type="submission" date="2024-02" db="EMBL/GenBank/DDBJ databases">
        <title>De novo assembly and annotation of 12 fungi associated with fruit tree decline syndrome in Ontario, Canada.</title>
        <authorList>
            <person name="Sulman M."/>
            <person name="Ellouze W."/>
            <person name="Ilyukhin E."/>
        </authorList>
    </citation>
    <scope>NUCLEOTIDE SEQUENCE [LARGE SCALE GENOMIC DNA]</scope>
    <source>
        <strain evidence="3 4">M11/M66-122</strain>
    </source>
</reference>
<organism evidence="3 4">
    <name type="scientific">Diatrype stigma</name>
    <dbReference type="NCBI Taxonomy" id="117547"/>
    <lineage>
        <taxon>Eukaryota</taxon>
        <taxon>Fungi</taxon>
        <taxon>Dikarya</taxon>
        <taxon>Ascomycota</taxon>
        <taxon>Pezizomycotina</taxon>
        <taxon>Sordariomycetes</taxon>
        <taxon>Xylariomycetidae</taxon>
        <taxon>Xylariales</taxon>
        <taxon>Diatrypaceae</taxon>
        <taxon>Diatrype</taxon>
    </lineage>
</organism>
<evidence type="ECO:0000256" key="1">
    <source>
        <dbReference type="SAM" id="MobiDB-lite"/>
    </source>
</evidence>
<accession>A0AAN9UGX9</accession>
<comment type="caution">
    <text evidence="3">The sequence shown here is derived from an EMBL/GenBank/DDBJ whole genome shotgun (WGS) entry which is preliminary data.</text>
</comment>
<gene>
    <name evidence="3" type="ORF">SLS62_008861</name>
</gene>
<protein>
    <submittedName>
        <fullName evidence="3">Uncharacterized protein</fullName>
    </submittedName>
</protein>
<proteinExistence type="predicted"/>
<keyword evidence="2" id="KW-0732">Signal</keyword>
<dbReference type="EMBL" id="JAKJXP020000086">
    <property type="protein sequence ID" value="KAK7747825.1"/>
    <property type="molecule type" value="Genomic_DNA"/>
</dbReference>
<evidence type="ECO:0000256" key="2">
    <source>
        <dbReference type="SAM" id="SignalP"/>
    </source>
</evidence>
<feature type="chain" id="PRO_5042870621" evidence="2">
    <location>
        <begin position="21"/>
        <end position="257"/>
    </location>
</feature>
<dbReference type="Proteomes" id="UP001320420">
    <property type="component" value="Unassembled WGS sequence"/>
</dbReference>
<sequence>MSPLSLSITSAVCLAAFALAAPVTQNLPSSSLVQPRWAECASGTWYYKCGAIDGCFDHDPCETTTEQPTTSPGPACPTDQSQSGLRVMPSTYWAINANSPDQQYDEPSSRFYLLNDTSRPEDPVLEQVLIFEGVDVARAKTCKLTWYLDLQEDTQFEVEGDGYVRFTQLPGFPAGQVPTYSLAQQLETAGAASMLPAMGGWDDKSVYLGQKKTSSQEVPCSEVLAFRAKMDSINNEGRNEVDMVPSETVGVSVDYWC</sequence>
<keyword evidence="4" id="KW-1185">Reference proteome</keyword>
<name>A0AAN9UGX9_9PEZI</name>
<evidence type="ECO:0000313" key="3">
    <source>
        <dbReference type="EMBL" id="KAK7747825.1"/>
    </source>
</evidence>
<feature type="signal peptide" evidence="2">
    <location>
        <begin position="1"/>
        <end position="20"/>
    </location>
</feature>
<feature type="region of interest" description="Disordered" evidence="1">
    <location>
        <begin position="62"/>
        <end position="82"/>
    </location>
</feature>
<dbReference type="AlphaFoldDB" id="A0AAN9UGX9"/>
<evidence type="ECO:0000313" key="4">
    <source>
        <dbReference type="Proteomes" id="UP001320420"/>
    </source>
</evidence>